<proteinExistence type="predicted"/>
<gene>
    <name evidence="5" type="ORF">HAX54_016984</name>
</gene>
<dbReference type="PANTHER" id="PTHR31480">
    <property type="entry name" value="BIFUNCTIONAL LYCOPENE CYCLASE/PHYTOENE SYNTHASE"/>
    <property type="match status" value="1"/>
</dbReference>
<evidence type="ECO:0000313" key="6">
    <source>
        <dbReference type="Proteomes" id="UP000823775"/>
    </source>
</evidence>
<dbReference type="InterPro" id="IPR002060">
    <property type="entry name" value="Squ/phyt_synthse"/>
</dbReference>
<evidence type="ECO:0000256" key="2">
    <source>
        <dbReference type="ARBA" id="ARBA00012396"/>
    </source>
</evidence>
<keyword evidence="3" id="KW-0808">Transferase</keyword>
<name>A0ABS8ULH7_DATST</name>
<dbReference type="EC" id="2.5.1.32" evidence="2"/>
<evidence type="ECO:0000313" key="5">
    <source>
        <dbReference type="EMBL" id="MCD9559161.1"/>
    </source>
</evidence>
<evidence type="ECO:0000256" key="1">
    <source>
        <dbReference type="ARBA" id="ARBA00001805"/>
    </source>
</evidence>
<reference evidence="5 6" key="1">
    <citation type="journal article" date="2021" name="BMC Genomics">
        <title>Datura genome reveals duplications of psychoactive alkaloid biosynthetic genes and high mutation rate following tissue culture.</title>
        <authorList>
            <person name="Rajewski A."/>
            <person name="Carter-House D."/>
            <person name="Stajich J."/>
            <person name="Litt A."/>
        </authorList>
    </citation>
    <scope>NUCLEOTIDE SEQUENCE [LARGE SCALE GENOMIC DNA]</scope>
    <source>
        <strain evidence="5">AR-01</strain>
    </source>
</reference>
<evidence type="ECO:0000256" key="3">
    <source>
        <dbReference type="ARBA" id="ARBA00022679"/>
    </source>
</evidence>
<evidence type="ECO:0000256" key="4">
    <source>
        <dbReference type="ARBA" id="ARBA00022746"/>
    </source>
</evidence>
<keyword evidence="6" id="KW-1185">Reference proteome</keyword>
<dbReference type="EMBL" id="JACEIK010002108">
    <property type="protein sequence ID" value="MCD9559161.1"/>
    <property type="molecule type" value="Genomic_DNA"/>
</dbReference>
<comment type="caution">
    <text evidence="5">The sequence shown here is derived from an EMBL/GenBank/DDBJ whole genome shotgun (WGS) entry which is preliminary data.</text>
</comment>
<dbReference type="InterPro" id="IPR008949">
    <property type="entry name" value="Isoprenoid_synthase_dom_sf"/>
</dbReference>
<dbReference type="Gene3D" id="1.10.600.10">
    <property type="entry name" value="Farnesyl Diphosphate Synthase"/>
    <property type="match status" value="1"/>
</dbReference>
<dbReference type="SUPFAM" id="SSF48576">
    <property type="entry name" value="Terpenoid synthases"/>
    <property type="match status" value="1"/>
</dbReference>
<organism evidence="5 6">
    <name type="scientific">Datura stramonium</name>
    <name type="common">Jimsonweed</name>
    <name type="synonym">Common thornapple</name>
    <dbReference type="NCBI Taxonomy" id="4076"/>
    <lineage>
        <taxon>Eukaryota</taxon>
        <taxon>Viridiplantae</taxon>
        <taxon>Streptophyta</taxon>
        <taxon>Embryophyta</taxon>
        <taxon>Tracheophyta</taxon>
        <taxon>Spermatophyta</taxon>
        <taxon>Magnoliopsida</taxon>
        <taxon>eudicotyledons</taxon>
        <taxon>Gunneridae</taxon>
        <taxon>Pentapetalae</taxon>
        <taxon>asterids</taxon>
        <taxon>lamiids</taxon>
        <taxon>Solanales</taxon>
        <taxon>Solanaceae</taxon>
        <taxon>Solanoideae</taxon>
        <taxon>Datureae</taxon>
        <taxon>Datura</taxon>
    </lineage>
</organism>
<keyword evidence="4" id="KW-0125">Carotenoid biosynthesis</keyword>
<accession>A0ABS8ULH7</accession>
<dbReference type="Pfam" id="PF00494">
    <property type="entry name" value="SQS_PSY"/>
    <property type="match status" value="1"/>
</dbReference>
<dbReference type="PROSITE" id="PS01044">
    <property type="entry name" value="SQUALEN_PHYTOEN_SYN_1"/>
    <property type="match status" value="1"/>
</dbReference>
<dbReference type="Proteomes" id="UP000823775">
    <property type="component" value="Unassembled WGS sequence"/>
</dbReference>
<comment type="catalytic activity">
    <reaction evidence="1">
        <text>2 (2E,6E,10E)-geranylgeranyl diphosphate = 15-cis-phytoene + 2 diphosphate</text>
        <dbReference type="Rhea" id="RHEA:34475"/>
        <dbReference type="ChEBI" id="CHEBI:27787"/>
        <dbReference type="ChEBI" id="CHEBI:33019"/>
        <dbReference type="ChEBI" id="CHEBI:58756"/>
        <dbReference type="EC" id="2.5.1.32"/>
    </reaction>
</comment>
<protein>
    <recommendedName>
        <fullName evidence="2">15-cis-phytoene synthase</fullName>
        <ecNumber evidence="2">2.5.1.32</ecNumber>
    </recommendedName>
</protein>
<dbReference type="InterPro" id="IPR019845">
    <property type="entry name" value="Squalene/phytoene_synthase_CS"/>
</dbReference>
<sequence length="374" mass="42666">MALTVFVSAKQIRKCKLLRVKRRARDKPLPNLLWITHAYVVGLYWPPCFKIPFFIKTKLGPDLLVYAPRYGAHDPLDFGIGIGTFSSVGPLRLIVGVKVGAFFLLLLFTETQKDKVLLLVDECITSACHVCCFVVGCFAQFRGLKWDRILSSVREGNRVLESSRFPARDRNSMLKGRIKKGGRSLGRNFGSLNADFRIRAWEDQELKMEAVSLYSPVWWLVQLEKWLCHQRKRNLANDSRQKKSYLGNIWWEARLEDIFSGRPFDMLDAALSDTVSRFPVDIQPFRDVVEEVRPWTCGNPDAQQPDELYLYCYYVAGTVGLMSVPIMGIAPESKATTESVYNAALALGMPNQLTNILRDVEERCKKEESILTSR</sequence>